<feature type="transmembrane region" description="Helical" evidence="3">
    <location>
        <begin position="404"/>
        <end position="423"/>
    </location>
</feature>
<organism evidence="5 6">
    <name type="scientific">Rhodocollybia butyracea</name>
    <dbReference type="NCBI Taxonomy" id="206335"/>
    <lineage>
        <taxon>Eukaryota</taxon>
        <taxon>Fungi</taxon>
        <taxon>Dikarya</taxon>
        <taxon>Basidiomycota</taxon>
        <taxon>Agaricomycotina</taxon>
        <taxon>Agaricomycetes</taxon>
        <taxon>Agaricomycetidae</taxon>
        <taxon>Agaricales</taxon>
        <taxon>Marasmiineae</taxon>
        <taxon>Omphalotaceae</taxon>
        <taxon>Rhodocollybia</taxon>
    </lineage>
</organism>
<name>A0A9P5U6Q1_9AGAR</name>
<feature type="transmembrane region" description="Helical" evidence="3">
    <location>
        <begin position="267"/>
        <end position="286"/>
    </location>
</feature>
<dbReference type="SUPFAM" id="SSF103473">
    <property type="entry name" value="MFS general substrate transporter"/>
    <property type="match status" value="1"/>
</dbReference>
<feature type="transmembrane region" description="Helical" evidence="3">
    <location>
        <begin position="108"/>
        <end position="127"/>
    </location>
</feature>
<evidence type="ECO:0000256" key="2">
    <source>
        <dbReference type="ARBA" id="ARBA00006727"/>
    </source>
</evidence>
<protein>
    <submittedName>
        <fullName evidence="5">MFS general substrate transporter</fullName>
    </submittedName>
</protein>
<dbReference type="Pfam" id="PF07690">
    <property type="entry name" value="MFS_1"/>
    <property type="match status" value="1"/>
</dbReference>
<feature type="transmembrane region" description="Helical" evidence="3">
    <location>
        <begin position="371"/>
        <end position="392"/>
    </location>
</feature>
<evidence type="ECO:0000259" key="4">
    <source>
        <dbReference type="PROSITE" id="PS50850"/>
    </source>
</evidence>
<feature type="transmembrane region" description="Helical" evidence="3">
    <location>
        <begin position="172"/>
        <end position="193"/>
    </location>
</feature>
<comment type="subcellular location">
    <subcellularLocation>
        <location evidence="1">Membrane</location>
        <topology evidence="1">Multi-pass membrane protein</topology>
    </subcellularLocation>
</comment>
<keyword evidence="3" id="KW-0812">Transmembrane</keyword>
<keyword evidence="3" id="KW-0472">Membrane</keyword>
<dbReference type="Gene3D" id="1.20.1250.20">
    <property type="entry name" value="MFS general substrate transporter like domains"/>
    <property type="match status" value="1"/>
</dbReference>
<dbReference type="OrthoDB" id="6509908at2759"/>
<feature type="transmembrane region" description="Helical" evidence="3">
    <location>
        <begin position="133"/>
        <end position="160"/>
    </location>
</feature>
<dbReference type="PANTHER" id="PTHR11360:SF177">
    <property type="entry name" value="RIBOFLAVIN TRANSPORTER MCH5"/>
    <property type="match status" value="1"/>
</dbReference>
<comment type="caution">
    <text evidence="5">The sequence shown here is derived from an EMBL/GenBank/DDBJ whole genome shotgun (WGS) entry which is preliminary data.</text>
</comment>
<feature type="transmembrane region" description="Helical" evidence="3">
    <location>
        <begin position="199"/>
        <end position="219"/>
    </location>
</feature>
<dbReference type="AlphaFoldDB" id="A0A9P5U6Q1"/>
<evidence type="ECO:0000256" key="3">
    <source>
        <dbReference type="SAM" id="Phobius"/>
    </source>
</evidence>
<feature type="transmembrane region" description="Helical" evidence="3">
    <location>
        <begin position="307"/>
        <end position="329"/>
    </location>
</feature>
<dbReference type="InterPro" id="IPR036259">
    <property type="entry name" value="MFS_trans_sf"/>
</dbReference>
<dbReference type="InterPro" id="IPR050327">
    <property type="entry name" value="Proton-linked_MCT"/>
</dbReference>
<comment type="similarity">
    <text evidence="2">Belongs to the major facilitator superfamily. Monocarboxylate porter (TC 2.A.1.13) family.</text>
</comment>
<sequence>MEKSSLGTILNDFKDRRWSSLSSKASLPPIDDISDEGFQAWSVLFGSVITNIVTFRSGYMSTWGVFQAYYEQNLLQGSSQSTIAWIGSIQQSFLYIPTLIFTRFLDMGYFRTTLCSASVVFVIATVLTAQCHVYWQFLICQGLITGIAAGAFSGPVTAVLSQWFCRRRGLALGMYAAGSSLGGTVLPITAKFLLPRIGFQWTVRAVALIIILGLGLGNLTIKQRKPPSLANKDSRFNLSLISWSKAYIVYCCAVFSVYLGYYTFTTYVAASSITVGISAGFSFYLLSICNASSGLSRVASGLIADKIGAMNLMIPVTTLSAVVYFAWPFCRSEAVLVFLSIVYGISIGPFASLVPSPILDIGERDQTGNRIGVLLSVAGIAMLLGTPVSGAINRSKGPISMGVYAGSMMLFGVILMVIVRHWLRKGILHQNSPEKRESLNSIQFPLLEYSTPSQREQPITVTPLPPLPACLMAQP</sequence>
<keyword evidence="6" id="KW-1185">Reference proteome</keyword>
<dbReference type="EMBL" id="JADNRY010000078">
    <property type="protein sequence ID" value="KAF9067083.1"/>
    <property type="molecule type" value="Genomic_DNA"/>
</dbReference>
<feature type="transmembrane region" description="Helical" evidence="3">
    <location>
        <begin position="240"/>
        <end position="261"/>
    </location>
</feature>
<dbReference type="PANTHER" id="PTHR11360">
    <property type="entry name" value="MONOCARBOXYLATE TRANSPORTER"/>
    <property type="match status" value="1"/>
</dbReference>
<dbReference type="InterPro" id="IPR011701">
    <property type="entry name" value="MFS"/>
</dbReference>
<gene>
    <name evidence="5" type="ORF">BDP27DRAFT_1226496</name>
</gene>
<feature type="transmembrane region" description="Helical" evidence="3">
    <location>
        <begin position="335"/>
        <end position="359"/>
    </location>
</feature>
<dbReference type="InterPro" id="IPR020846">
    <property type="entry name" value="MFS_dom"/>
</dbReference>
<keyword evidence="3" id="KW-1133">Transmembrane helix</keyword>
<evidence type="ECO:0000256" key="1">
    <source>
        <dbReference type="ARBA" id="ARBA00004141"/>
    </source>
</evidence>
<proteinExistence type="inferred from homology"/>
<dbReference type="GO" id="GO:0016020">
    <property type="term" value="C:membrane"/>
    <property type="evidence" value="ECO:0007669"/>
    <property type="project" value="UniProtKB-SubCell"/>
</dbReference>
<evidence type="ECO:0000313" key="6">
    <source>
        <dbReference type="Proteomes" id="UP000772434"/>
    </source>
</evidence>
<accession>A0A9P5U6Q1</accession>
<feature type="domain" description="Major facilitator superfamily (MFS) profile" evidence="4">
    <location>
        <begin position="42"/>
        <end position="424"/>
    </location>
</feature>
<dbReference type="Proteomes" id="UP000772434">
    <property type="component" value="Unassembled WGS sequence"/>
</dbReference>
<evidence type="ECO:0000313" key="5">
    <source>
        <dbReference type="EMBL" id="KAF9067083.1"/>
    </source>
</evidence>
<dbReference type="PROSITE" id="PS50850">
    <property type="entry name" value="MFS"/>
    <property type="match status" value="1"/>
</dbReference>
<reference evidence="5" key="1">
    <citation type="submission" date="2020-11" db="EMBL/GenBank/DDBJ databases">
        <authorList>
            <consortium name="DOE Joint Genome Institute"/>
            <person name="Ahrendt S."/>
            <person name="Riley R."/>
            <person name="Andreopoulos W."/>
            <person name="Labutti K."/>
            <person name="Pangilinan J."/>
            <person name="Ruiz-Duenas F.J."/>
            <person name="Barrasa J.M."/>
            <person name="Sanchez-Garcia M."/>
            <person name="Camarero S."/>
            <person name="Miyauchi S."/>
            <person name="Serrano A."/>
            <person name="Linde D."/>
            <person name="Babiker R."/>
            <person name="Drula E."/>
            <person name="Ayuso-Fernandez I."/>
            <person name="Pacheco R."/>
            <person name="Padilla G."/>
            <person name="Ferreira P."/>
            <person name="Barriuso J."/>
            <person name="Kellner H."/>
            <person name="Castanera R."/>
            <person name="Alfaro M."/>
            <person name="Ramirez L."/>
            <person name="Pisabarro A.G."/>
            <person name="Kuo A."/>
            <person name="Tritt A."/>
            <person name="Lipzen A."/>
            <person name="He G."/>
            <person name="Yan M."/>
            <person name="Ng V."/>
            <person name="Cullen D."/>
            <person name="Martin F."/>
            <person name="Rosso M.-N."/>
            <person name="Henrissat B."/>
            <person name="Hibbett D."/>
            <person name="Martinez A.T."/>
            <person name="Grigoriev I.V."/>
        </authorList>
    </citation>
    <scope>NUCLEOTIDE SEQUENCE</scope>
    <source>
        <strain evidence="5">AH 40177</strain>
    </source>
</reference>
<dbReference type="GO" id="GO:0022857">
    <property type="term" value="F:transmembrane transporter activity"/>
    <property type="evidence" value="ECO:0007669"/>
    <property type="project" value="InterPro"/>
</dbReference>